<proteinExistence type="predicted"/>
<accession>A0ACB7ZQK3</accession>
<dbReference type="Proteomes" id="UP000790377">
    <property type="component" value="Unassembled WGS sequence"/>
</dbReference>
<organism evidence="1 2">
    <name type="scientific">Hygrophoropsis aurantiaca</name>
    <dbReference type="NCBI Taxonomy" id="72124"/>
    <lineage>
        <taxon>Eukaryota</taxon>
        <taxon>Fungi</taxon>
        <taxon>Dikarya</taxon>
        <taxon>Basidiomycota</taxon>
        <taxon>Agaricomycotina</taxon>
        <taxon>Agaricomycetes</taxon>
        <taxon>Agaricomycetidae</taxon>
        <taxon>Boletales</taxon>
        <taxon>Coniophorineae</taxon>
        <taxon>Hygrophoropsidaceae</taxon>
        <taxon>Hygrophoropsis</taxon>
    </lineage>
</organism>
<sequence length="204" mass="22600">PRKNRDEPRESQPVAPNPAPSAPANDIETQPQPTQGASPHADSTADHAEAMSPKSRISRLFARSRHQPVHPTLESIEMHAPPGPRRRSRNPPPHTRPQRQSQSEIVNVAAGRLDQRLAASSNKWTDKIDWLDYICFCMCCPWNKVISESDSERQGNRTAAGAVRGRFVPFGLCIRSDARSAECYGSAQAEDTKDAPGLSWWFAV</sequence>
<protein>
    <submittedName>
        <fullName evidence="1">Uncharacterized protein</fullName>
    </submittedName>
</protein>
<gene>
    <name evidence="1" type="ORF">BJ138DRAFT_1194521</name>
</gene>
<evidence type="ECO:0000313" key="2">
    <source>
        <dbReference type="Proteomes" id="UP000790377"/>
    </source>
</evidence>
<feature type="non-terminal residue" evidence="1">
    <location>
        <position position="1"/>
    </location>
</feature>
<dbReference type="EMBL" id="MU269020">
    <property type="protein sequence ID" value="KAH7903365.1"/>
    <property type="molecule type" value="Genomic_DNA"/>
</dbReference>
<name>A0ACB7ZQK3_9AGAM</name>
<evidence type="ECO:0000313" key="1">
    <source>
        <dbReference type="EMBL" id="KAH7903365.1"/>
    </source>
</evidence>
<comment type="caution">
    <text evidence="1">The sequence shown here is derived from an EMBL/GenBank/DDBJ whole genome shotgun (WGS) entry which is preliminary data.</text>
</comment>
<reference evidence="1" key="1">
    <citation type="journal article" date="2021" name="New Phytol.">
        <title>Evolutionary innovations through gain and loss of genes in the ectomycorrhizal Boletales.</title>
        <authorList>
            <person name="Wu G."/>
            <person name="Miyauchi S."/>
            <person name="Morin E."/>
            <person name="Kuo A."/>
            <person name="Drula E."/>
            <person name="Varga T."/>
            <person name="Kohler A."/>
            <person name="Feng B."/>
            <person name="Cao Y."/>
            <person name="Lipzen A."/>
            <person name="Daum C."/>
            <person name="Hundley H."/>
            <person name="Pangilinan J."/>
            <person name="Johnson J."/>
            <person name="Barry K."/>
            <person name="LaButti K."/>
            <person name="Ng V."/>
            <person name="Ahrendt S."/>
            <person name="Min B."/>
            <person name="Choi I.G."/>
            <person name="Park H."/>
            <person name="Plett J.M."/>
            <person name="Magnuson J."/>
            <person name="Spatafora J.W."/>
            <person name="Nagy L.G."/>
            <person name="Henrissat B."/>
            <person name="Grigoriev I.V."/>
            <person name="Yang Z.L."/>
            <person name="Xu J."/>
            <person name="Martin F.M."/>
        </authorList>
    </citation>
    <scope>NUCLEOTIDE SEQUENCE</scope>
    <source>
        <strain evidence="1">ATCC 28755</strain>
    </source>
</reference>
<keyword evidence="2" id="KW-1185">Reference proteome</keyword>